<keyword evidence="4" id="KW-0788">Thiol protease</keyword>
<dbReference type="PROSITE" id="PS51935">
    <property type="entry name" value="NLPC_P60"/>
    <property type="match status" value="1"/>
</dbReference>
<feature type="compositionally biased region" description="Basic and acidic residues" evidence="6">
    <location>
        <begin position="175"/>
        <end position="192"/>
    </location>
</feature>
<feature type="chain" id="PRO_5047147253" evidence="7">
    <location>
        <begin position="32"/>
        <end position="349"/>
    </location>
</feature>
<evidence type="ECO:0000256" key="7">
    <source>
        <dbReference type="SAM" id="SignalP"/>
    </source>
</evidence>
<dbReference type="SUPFAM" id="SSF54001">
    <property type="entry name" value="Cysteine proteinases"/>
    <property type="match status" value="1"/>
</dbReference>
<feature type="signal peptide" evidence="7">
    <location>
        <begin position="1"/>
        <end position="31"/>
    </location>
</feature>
<comment type="caution">
    <text evidence="9">The sequence shown here is derived from an EMBL/GenBank/DDBJ whole genome shotgun (WGS) entry which is preliminary data.</text>
</comment>
<dbReference type="PANTHER" id="PTHR47359:SF3">
    <property type="entry name" value="NLP_P60 DOMAIN-CONTAINING PROTEIN-RELATED"/>
    <property type="match status" value="1"/>
</dbReference>
<evidence type="ECO:0000256" key="4">
    <source>
        <dbReference type="ARBA" id="ARBA00022807"/>
    </source>
</evidence>
<keyword evidence="3" id="KW-0378">Hydrolase</keyword>
<evidence type="ECO:0000256" key="6">
    <source>
        <dbReference type="SAM" id="MobiDB-lite"/>
    </source>
</evidence>
<evidence type="ECO:0000256" key="1">
    <source>
        <dbReference type="ARBA" id="ARBA00007074"/>
    </source>
</evidence>
<dbReference type="Gene3D" id="6.10.250.3150">
    <property type="match status" value="1"/>
</dbReference>
<evidence type="ECO:0000313" key="10">
    <source>
        <dbReference type="Proteomes" id="UP001596337"/>
    </source>
</evidence>
<evidence type="ECO:0000256" key="3">
    <source>
        <dbReference type="ARBA" id="ARBA00022801"/>
    </source>
</evidence>
<keyword evidence="7" id="KW-0732">Signal</keyword>
<evidence type="ECO:0000256" key="2">
    <source>
        <dbReference type="ARBA" id="ARBA00022670"/>
    </source>
</evidence>
<dbReference type="Gene3D" id="3.90.1720.10">
    <property type="entry name" value="endopeptidase domain like (from Nostoc punctiforme)"/>
    <property type="match status" value="1"/>
</dbReference>
<dbReference type="InterPro" id="IPR000064">
    <property type="entry name" value="NLP_P60_dom"/>
</dbReference>
<organism evidence="9 10">
    <name type="scientific">Haloechinothrix salitolerans</name>
    <dbReference type="NCBI Taxonomy" id="926830"/>
    <lineage>
        <taxon>Bacteria</taxon>
        <taxon>Bacillati</taxon>
        <taxon>Actinomycetota</taxon>
        <taxon>Actinomycetes</taxon>
        <taxon>Pseudonocardiales</taxon>
        <taxon>Pseudonocardiaceae</taxon>
        <taxon>Haloechinothrix</taxon>
    </lineage>
</organism>
<evidence type="ECO:0000313" key="9">
    <source>
        <dbReference type="EMBL" id="MFC6869676.1"/>
    </source>
</evidence>
<keyword evidence="2" id="KW-0645">Protease</keyword>
<feature type="domain" description="NlpC/P60" evidence="8">
    <location>
        <begin position="234"/>
        <end position="349"/>
    </location>
</feature>
<dbReference type="Proteomes" id="UP001596337">
    <property type="component" value="Unassembled WGS sequence"/>
</dbReference>
<sequence>MKSLRLKRMASGALAIAAVLALVTFSAPASADPAPTPDNASEALQQYNELKRKAEKLNEEHLKAQDALAAAKKKLKKANTDLKKSAEDLRQARVAKRKYHKIVDKFAGATYTGGHLDSMSLALSGNSTNEFLERSAAINVLAEKKNDAMERLAAAVDQAEKAKRLAKDARKRARESRDAAAKHKADITARKKALDEQIAKSKQAYDRLSAQEQAAQQASYGEHVAPPTNIVAPGPAAQNAVDAAMSQRGDPYVYGAEGPDAYDCSGLTSWSYRQAGISIPRSSSAQASSGTPVTQAQLQPGDLVFFYQPVSHVGMYIGDGKMVHAPQEGDVVKVAPVMWDEYSGARRYA</sequence>
<dbReference type="Pfam" id="PF00877">
    <property type="entry name" value="NLPC_P60"/>
    <property type="match status" value="1"/>
</dbReference>
<dbReference type="PANTHER" id="PTHR47359">
    <property type="entry name" value="PEPTIDOGLYCAN DL-ENDOPEPTIDASE CWLO"/>
    <property type="match status" value="1"/>
</dbReference>
<dbReference type="RefSeq" id="WP_345397560.1">
    <property type="nucleotide sequence ID" value="NZ_BAABLA010000027.1"/>
</dbReference>
<evidence type="ECO:0000256" key="5">
    <source>
        <dbReference type="SAM" id="Coils"/>
    </source>
</evidence>
<dbReference type="InterPro" id="IPR038765">
    <property type="entry name" value="Papain-like_cys_pep_sf"/>
</dbReference>
<proteinExistence type="inferred from homology"/>
<protein>
    <submittedName>
        <fullName evidence="9">NlpC/P60 family protein</fullName>
    </submittedName>
</protein>
<gene>
    <name evidence="9" type="ORF">ACFQGD_21275</name>
</gene>
<feature type="coiled-coil region" evidence="5">
    <location>
        <begin position="40"/>
        <end position="95"/>
    </location>
</feature>
<comment type="similarity">
    <text evidence="1">Belongs to the peptidase C40 family.</text>
</comment>
<feature type="region of interest" description="Disordered" evidence="6">
    <location>
        <begin position="169"/>
        <end position="192"/>
    </location>
</feature>
<name>A0ABW2C3B5_9PSEU</name>
<dbReference type="InterPro" id="IPR051794">
    <property type="entry name" value="PG_Endopeptidase_C40"/>
</dbReference>
<accession>A0ABW2C3B5</accession>
<dbReference type="EMBL" id="JBHSXX010000001">
    <property type="protein sequence ID" value="MFC6869676.1"/>
    <property type="molecule type" value="Genomic_DNA"/>
</dbReference>
<keyword evidence="10" id="KW-1185">Reference proteome</keyword>
<reference evidence="10" key="1">
    <citation type="journal article" date="2019" name="Int. J. Syst. Evol. Microbiol.">
        <title>The Global Catalogue of Microorganisms (GCM) 10K type strain sequencing project: providing services to taxonomists for standard genome sequencing and annotation.</title>
        <authorList>
            <consortium name="The Broad Institute Genomics Platform"/>
            <consortium name="The Broad Institute Genome Sequencing Center for Infectious Disease"/>
            <person name="Wu L."/>
            <person name="Ma J."/>
        </authorList>
    </citation>
    <scope>NUCLEOTIDE SEQUENCE [LARGE SCALE GENOMIC DNA]</scope>
    <source>
        <strain evidence="10">KCTC 32255</strain>
    </source>
</reference>
<keyword evidence="5" id="KW-0175">Coiled coil</keyword>
<evidence type="ECO:0000259" key="8">
    <source>
        <dbReference type="PROSITE" id="PS51935"/>
    </source>
</evidence>